<dbReference type="InterPro" id="IPR037272">
    <property type="entry name" value="SNS_sf"/>
</dbReference>
<keyword evidence="7 8" id="KW-0472">Membrane</keyword>
<protein>
    <submittedName>
        <fullName evidence="9">Uncharacterized protein</fullName>
    </submittedName>
</protein>
<feature type="transmembrane region" description="Helical" evidence="8">
    <location>
        <begin position="46"/>
        <end position="70"/>
    </location>
</feature>
<comment type="subcellular location">
    <subcellularLocation>
        <location evidence="1">Membrane</location>
        <topology evidence="1">Multi-pass membrane protein</topology>
    </subcellularLocation>
</comment>
<dbReference type="PROSITE" id="PS50267">
    <property type="entry name" value="NA_NEUROTRAN_SYMP_3"/>
    <property type="match status" value="1"/>
</dbReference>
<sequence length="139" mass="15507">MIEEKVHAWWKLSWKYTTPSILVFIFVTTIAFNSPVMYNGKTYPDWAIAMGWFSALSSMICIPIGIIYTLTKSQGTLYEVSITIHLISQETGTFSSATVRMLDLANMPEISLDSRKVSSQAAAGGLHLRQITLHGRTTC</sequence>
<keyword evidence="4 8" id="KW-0812">Transmembrane</keyword>
<evidence type="ECO:0000313" key="10">
    <source>
        <dbReference type="Proteomes" id="UP000502823"/>
    </source>
</evidence>
<evidence type="ECO:0000256" key="1">
    <source>
        <dbReference type="ARBA" id="ARBA00004141"/>
    </source>
</evidence>
<evidence type="ECO:0000256" key="5">
    <source>
        <dbReference type="ARBA" id="ARBA00022847"/>
    </source>
</evidence>
<comment type="caution">
    <text evidence="9">The sequence shown here is derived from an EMBL/GenBank/DDBJ whole genome shotgun (WGS) entry which is preliminary data.</text>
</comment>
<dbReference type="GO" id="GO:0005283">
    <property type="term" value="F:amino acid:sodium symporter activity"/>
    <property type="evidence" value="ECO:0007669"/>
    <property type="project" value="TreeGrafter"/>
</dbReference>
<organism evidence="9 10">
    <name type="scientific">Coptotermes formosanus</name>
    <name type="common">Formosan subterranean termite</name>
    <dbReference type="NCBI Taxonomy" id="36987"/>
    <lineage>
        <taxon>Eukaryota</taxon>
        <taxon>Metazoa</taxon>
        <taxon>Ecdysozoa</taxon>
        <taxon>Arthropoda</taxon>
        <taxon>Hexapoda</taxon>
        <taxon>Insecta</taxon>
        <taxon>Pterygota</taxon>
        <taxon>Neoptera</taxon>
        <taxon>Polyneoptera</taxon>
        <taxon>Dictyoptera</taxon>
        <taxon>Blattodea</taxon>
        <taxon>Blattoidea</taxon>
        <taxon>Termitoidae</taxon>
        <taxon>Rhinotermitidae</taxon>
        <taxon>Coptotermes</taxon>
    </lineage>
</organism>
<dbReference type="SUPFAM" id="SSF161070">
    <property type="entry name" value="SNF-like"/>
    <property type="match status" value="1"/>
</dbReference>
<dbReference type="PANTHER" id="PTHR11616:SF241">
    <property type="entry name" value="SODIUM- AND CHLORIDE-DEPENDENT GLYCINE TRANSPORTER 2"/>
    <property type="match status" value="1"/>
</dbReference>
<dbReference type="InterPro" id="IPR000175">
    <property type="entry name" value="Na/ntran_symport"/>
</dbReference>
<name>A0A6L2P9M6_COPFO</name>
<evidence type="ECO:0000256" key="6">
    <source>
        <dbReference type="ARBA" id="ARBA00022989"/>
    </source>
</evidence>
<evidence type="ECO:0000256" key="2">
    <source>
        <dbReference type="ARBA" id="ARBA00006459"/>
    </source>
</evidence>
<dbReference type="Proteomes" id="UP000502823">
    <property type="component" value="Unassembled WGS sequence"/>
</dbReference>
<dbReference type="InParanoid" id="A0A6L2P9M6"/>
<evidence type="ECO:0000256" key="4">
    <source>
        <dbReference type="ARBA" id="ARBA00022692"/>
    </source>
</evidence>
<accession>A0A6L2P9M6</accession>
<dbReference type="OrthoDB" id="6581954at2759"/>
<keyword evidence="3" id="KW-0813">Transport</keyword>
<comment type="similarity">
    <text evidence="2">Belongs to the sodium:neurotransmitter symporter (SNF) (TC 2.A.22) family.</text>
</comment>
<evidence type="ECO:0000256" key="8">
    <source>
        <dbReference type="SAM" id="Phobius"/>
    </source>
</evidence>
<keyword evidence="10" id="KW-1185">Reference proteome</keyword>
<gene>
    <name evidence="9" type="ORF">Cfor_02059</name>
</gene>
<dbReference type="PANTHER" id="PTHR11616">
    <property type="entry name" value="SODIUM/CHLORIDE DEPENDENT TRANSPORTER"/>
    <property type="match status" value="1"/>
</dbReference>
<evidence type="ECO:0000256" key="7">
    <source>
        <dbReference type="ARBA" id="ARBA00023136"/>
    </source>
</evidence>
<keyword evidence="6 8" id="KW-1133">Transmembrane helix</keyword>
<evidence type="ECO:0000256" key="3">
    <source>
        <dbReference type="ARBA" id="ARBA00022448"/>
    </source>
</evidence>
<dbReference type="EMBL" id="BLKM01000110">
    <property type="protein sequence ID" value="GFG29024.1"/>
    <property type="molecule type" value="Genomic_DNA"/>
</dbReference>
<dbReference type="GO" id="GO:0089718">
    <property type="term" value="P:amino acid import across plasma membrane"/>
    <property type="evidence" value="ECO:0007669"/>
    <property type="project" value="TreeGrafter"/>
</dbReference>
<evidence type="ECO:0000313" key="9">
    <source>
        <dbReference type="EMBL" id="GFG29024.1"/>
    </source>
</evidence>
<proteinExistence type="inferred from homology"/>
<dbReference type="GO" id="GO:0005886">
    <property type="term" value="C:plasma membrane"/>
    <property type="evidence" value="ECO:0007669"/>
    <property type="project" value="TreeGrafter"/>
</dbReference>
<reference evidence="10" key="1">
    <citation type="submission" date="2020-01" db="EMBL/GenBank/DDBJ databases">
        <title>Draft genome sequence of the Termite Coptotermes fromosanus.</title>
        <authorList>
            <person name="Itakura S."/>
            <person name="Yosikawa Y."/>
            <person name="Umezawa K."/>
        </authorList>
    </citation>
    <scope>NUCLEOTIDE SEQUENCE [LARGE SCALE GENOMIC DNA]</scope>
</reference>
<dbReference type="Pfam" id="PF00209">
    <property type="entry name" value="SNF"/>
    <property type="match status" value="1"/>
</dbReference>
<keyword evidence="5" id="KW-0769">Symport</keyword>
<dbReference type="AlphaFoldDB" id="A0A6L2P9M6"/>